<feature type="transmembrane region" description="Helical" evidence="7">
    <location>
        <begin position="34"/>
        <end position="56"/>
    </location>
</feature>
<reference evidence="9 10" key="1">
    <citation type="submission" date="2021-01" db="EMBL/GenBank/DDBJ databases">
        <title>Whole genome shotgun sequence of Planotetraspora kaengkrachanensis NBRC 104272.</title>
        <authorList>
            <person name="Komaki H."/>
            <person name="Tamura T."/>
        </authorList>
    </citation>
    <scope>NUCLEOTIDE SEQUENCE [LARGE SCALE GENOMIC DNA]</scope>
    <source>
        <strain evidence="9 10">NBRC 104272</strain>
    </source>
</reference>
<evidence type="ECO:0000259" key="8">
    <source>
        <dbReference type="PROSITE" id="PS50928"/>
    </source>
</evidence>
<comment type="similarity">
    <text evidence="7">Belongs to the binding-protein-dependent transport system permease family.</text>
</comment>
<feature type="domain" description="ABC transmembrane type-1" evidence="8">
    <location>
        <begin position="89"/>
        <end position="280"/>
    </location>
</feature>
<evidence type="ECO:0000313" key="9">
    <source>
        <dbReference type="EMBL" id="GIG78853.1"/>
    </source>
</evidence>
<dbReference type="EMBL" id="BONV01000005">
    <property type="protein sequence ID" value="GIG78853.1"/>
    <property type="molecule type" value="Genomic_DNA"/>
</dbReference>
<dbReference type="RefSeq" id="WP_203882311.1">
    <property type="nucleotide sequence ID" value="NZ_BAABHH010000007.1"/>
</dbReference>
<dbReference type="AlphaFoldDB" id="A0A8J3LYN7"/>
<evidence type="ECO:0000256" key="4">
    <source>
        <dbReference type="ARBA" id="ARBA00022692"/>
    </source>
</evidence>
<comment type="subcellular location">
    <subcellularLocation>
        <location evidence="1 7">Cell membrane</location>
        <topology evidence="1 7">Multi-pass membrane protein</topology>
    </subcellularLocation>
</comment>
<proteinExistence type="inferred from homology"/>
<dbReference type="CDD" id="cd06261">
    <property type="entry name" value="TM_PBP2"/>
    <property type="match status" value="1"/>
</dbReference>
<evidence type="ECO:0000313" key="10">
    <source>
        <dbReference type="Proteomes" id="UP000630097"/>
    </source>
</evidence>
<feature type="transmembrane region" description="Helical" evidence="7">
    <location>
        <begin position="93"/>
        <end position="114"/>
    </location>
</feature>
<dbReference type="Gene3D" id="1.10.3720.10">
    <property type="entry name" value="MetI-like"/>
    <property type="match status" value="1"/>
</dbReference>
<dbReference type="InterPro" id="IPR000515">
    <property type="entry name" value="MetI-like"/>
</dbReference>
<dbReference type="Proteomes" id="UP000630097">
    <property type="component" value="Unassembled WGS sequence"/>
</dbReference>
<feature type="transmembrane region" description="Helical" evidence="7">
    <location>
        <begin position="200"/>
        <end position="223"/>
    </location>
</feature>
<evidence type="ECO:0000256" key="5">
    <source>
        <dbReference type="ARBA" id="ARBA00022989"/>
    </source>
</evidence>
<keyword evidence="2 7" id="KW-0813">Transport</keyword>
<organism evidence="9 10">
    <name type="scientific">Planotetraspora kaengkrachanensis</name>
    <dbReference type="NCBI Taxonomy" id="575193"/>
    <lineage>
        <taxon>Bacteria</taxon>
        <taxon>Bacillati</taxon>
        <taxon>Actinomycetota</taxon>
        <taxon>Actinomycetes</taxon>
        <taxon>Streptosporangiales</taxon>
        <taxon>Streptosporangiaceae</taxon>
        <taxon>Planotetraspora</taxon>
    </lineage>
</organism>
<dbReference type="PANTHER" id="PTHR43744">
    <property type="entry name" value="ABC TRANSPORTER PERMEASE PROTEIN MG189-RELATED-RELATED"/>
    <property type="match status" value="1"/>
</dbReference>
<dbReference type="Pfam" id="PF00528">
    <property type="entry name" value="BPD_transp_1"/>
    <property type="match status" value="1"/>
</dbReference>
<protein>
    <submittedName>
        <fullName evidence="9">Sugar ABC transporter permease</fullName>
    </submittedName>
</protein>
<sequence>MTATVAPETIVRRPAASTRSPRGRALLYWIAKHAIAVALSIMFLGPLVFIVLTAFMSNRQALTSQLWPATWHWNNFADIFEKAPLLTWISNTIMYSVLATAFMLVSSIPVAYALAKFRFRGRKLAFLLVITTMMLPPQVVAVPIYLIWARFHLTGTLWPLIIPMLLGDAFSIFLLRQFLVTIPREYSDAARVDGCGEFRTLIRVILPMARPAIAAVGLFQFFFCWNDYYGPLLYAGTDQSHWTLSLGLAAFKSQHATQWNLTMAATILAMAPVIVVFFFAQKVFIEGVKLTGVK</sequence>
<feature type="transmembrane region" description="Helical" evidence="7">
    <location>
        <begin position="126"/>
        <end position="148"/>
    </location>
</feature>
<evidence type="ECO:0000256" key="6">
    <source>
        <dbReference type="ARBA" id="ARBA00023136"/>
    </source>
</evidence>
<name>A0A8J3LYN7_9ACTN</name>
<dbReference type="InterPro" id="IPR035906">
    <property type="entry name" value="MetI-like_sf"/>
</dbReference>
<dbReference type="SUPFAM" id="SSF161098">
    <property type="entry name" value="MetI-like"/>
    <property type="match status" value="1"/>
</dbReference>
<keyword evidence="5 7" id="KW-1133">Transmembrane helix</keyword>
<gene>
    <name evidence="9" type="ORF">Pka01_19800</name>
</gene>
<dbReference type="GO" id="GO:0005886">
    <property type="term" value="C:plasma membrane"/>
    <property type="evidence" value="ECO:0007669"/>
    <property type="project" value="UniProtKB-SubCell"/>
</dbReference>
<keyword evidence="6 7" id="KW-0472">Membrane</keyword>
<keyword evidence="3" id="KW-1003">Cell membrane</keyword>
<evidence type="ECO:0000256" key="7">
    <source>
        <dbReference type="RuleBase" id="RU363032"/>
    </source>
</evidence>
<dbReference type="PANTHER" id="PTHR43744:SF12">
    <property type="entry name" value="ABC TRANSPORTER PERMEASE PROTEIN MG189-RELATED"/>
    <property type="match status" value="1"/>
</dbReference>
<evidence type="ECO:0000256" key="2">
    <source>
        <dbReference type="ARBA" id="ARBA00022448"/>
    </source>
</evidence>
<dbReference type="PROSITE" id="PS50928">
    <property type="entry name" value="ABC_TM1"/>
    <property type="match status" value="1"/>
</dbReference>
<dbReference type="GO" id="GO:0055085">
    <property type="term" value="P:transmembrane transport"/>
    <property type="evidence" value="ECO:0007669"/>
    <property type="project" value="InterPro"/>
</dbReference>
<feature type="transmembrane region" description="Helical" evidence="7">
    <location>
        <begin position="160"/>
        <end position="179"/>
    </location>
</feature>
<keyword evidence="10" id="KW-1185">Reference proteome</keyword>
<evidence type="ECO:0000256" key="1">
    <source>
        <dbReference type="ARBA" id="ARBA00004651"/>
    </source>
</evidence>
<keyword evidence="4 7" id="KW-0812">Transmembrane</keyword>
<accession>A0A8J3LYN7</accession>
<evidence type="ECO:0000256" key="3">
    <source>
        <dbReference type="ARBA" id="ARBA00022475"/>
    </source>
</evidence>
<comment type="caution">
    <text evidence="9">The sequence shown here is derived from an EMBL/GenBank/DDBJ whole genome shotgun (WGS) entry which is preliminary data.</text>
</comment>
<feature type="transmembrane region" description="Helical" evidence="7">
    <location>
        <begin position="261"/>
        <end position="280"/>
    </location>
</feature>